<proteinExistence type="predicted"/>
<dbReference type="EMBL" id="LZYH01000345">
    <property type="protein sequence ID" value="OFC61693.1"/>
    <property type="molecule type" value="Genomic_DNA"/>
</dbReference>
<evidence type="ECO:0000313" key="4">
    <source>
        <dbReference type="Proteomes" id="UP000175707"/>
    </source>
</evidence>
<comment type="caution">
    <text evidence="2">The sequence shown here is derived from an EMBL/GenBank/DDBJ whole genome shotgun (WGS) entry which is preliminary data.</text>
</comment>
<reference evidence="3 4" key="1">
    <citation type="submission" date="2016-06" db="EMBL/GenBank/DDBJ databases">
        <title>Gene turnover analysis identifies the evolutionary adaptation of the extremophile Acidithiobacillus caldus.</title>
        <authorList>
            <person name="Zhang X."/>
        </authorList>
    </citation>
    <scope>NUCLEOTIDE SEQUENCE [LARGE SCALE GENOMIC DNA]</scope>
    <source>
        <strain evidence="1 3">DX</strain>
        <strain evidence="2 4">S1</strain>
    </source>
</reference>
<evidence type="ECO:0000313" key="2">
    <source>
        <dbReference type="EMBL" id="OFC61693.1"/>
    </source>
</evidence>
<evidence type="ECO:0000313" key="3">
    <source>
        <dbReference type="Proteomes" id="UP000175616"/>
    </source>
</evidence>
<accession>A0A1E7YYV8</accession>
<protein>
    <submittedName>
        <fullName evidence="2">Uncharacterized protein</fullName>
    </submittedName>
</protein>
<name>A0A1E7YYV8_9PROT</name>
<dbReference type="Proteomes" id="UP000175707">
    <property type="component" value="Unassembled WGS sequence"/>
</dbReference>
<evidence type="ECO:0000313" key="1">
    <source>
        <dbReference type="EMBL" id="OFC30124.1"/>
    </source>
</evidence>
<sequence>MGAHEADDFHLCQGPETLTALGGFPLVGQAVVRFSRLRQLIDPRFPVCSAIPNSGILIAKLGLPCQGKSDFEAIERFRRDPFFAQALGLRAVPSSATLR</sequence>
<dbReference type="EMBL" id="LZYE01000345">
    <property type="protein sequence ID" value="OFC30124.1"/>
    <property type="molecule type" value="Genomic_DNA"/>
</dbReference>
<gene>
    <name evidence="1" type="ORF">BAE27_12230</name>
    <name evidence="2" type="ORF">BAE30_04225</name>
</gene>
<dbReference type="AlphaFoldDB" id="A0A1E7YYV8"/>
<organism evidence="2 4">
    <name type="scientific">Acidithiobacillus caldus</name>
    <dbReference type="NCBI Taxonomy" id="33059"/>
    <lineage>
        <taxon>Bacteria</taxon>
        <taxon>Pseudomonadati</taxon>
        <taxon>Pseudomonadota</taxon>
        <taxon>Acidithiobacillia</taxon>
        <taxon>Acidithiobacillales</taxon>
        <taxon>Acidithiobacillaceae</taxon>
        <taxon>Acidithiobacillus</taxon>
    </lineage>
</organism>
<dbReference type="Proteomes" id="UP000175616">
    <property type="component" value="Unassembled WGS sequence"/>
</dbReference>